<evidence type="ECO:0000256" key="4">
    <source>
        <dbReference type="SAM" id="MobiDB-lite"/>
    </source>
</evidence>
<evidence type="ECO:0000256" key="2">
    <source>
        <dbReference type="ARBA" id="ARBA00023125"/>
    </source>
</evidence>
<evidence type="ECO:0000259" key="6">
    <source>
        <dbReference type="PROSITE" id="PS51464"/>
    </source>
</evidence>
<keyword evidence="8" id="KW-1185">Reference proteome</keyword>
<dbReference type="OrthoDB" id="370421at2"/>
<dbReference type="EMBL" id="LT629772">
    <property type="protein sequence ID" value="SDS15694.1"/>
    <property type="molecule type" value="Genomic_DNA"/>
</dbReference>
<dbReference type="GO" id="GO:0003677">
    <property type="term" value="F:DNA binding"/>
    <property type="evidence" value="ECO:0007669"/>
    <property type="project" value="UniProtKB-KW"/>
</dbReference>
<name>A0A1H1PX47_9ACTN</name>
<evidence type="ECO:0000259" key="5">
    <source>
        <dbReference type="PROSITE" id="PS51071"/>
    </source>
</evidence>
<dbReference type="AlphaFoldDB" id="A0A1H1PX47"/>
<reference evidence="7 8" key="1">
    <citation type="submission" date="2016-10" db="EMBL/GenBank/DDBJ databases">
        <authorList>
            <person name="de Groot N.N."/>
        </authorList>
    </citation>
    <scope>NUCLEOTIDE SEQUENCE [LARGE SCALE GENOMIC DNA]</scope>
    <source>
        <strain evidence="7 8">DSM 21800</strain>
    </source>
</reference>
<dbReference type="PANTHER" id="PTHR30514:SF1">
    <property type="entry name" value="HTH-TYPE TRANSCRIPTIONAL REGULATOR HEXR-RELATED"/>
    <property type="match status" value="1"/>
</dbReference>
<dbReference type="SUPFAM" id="SSF53697">
    <property type="entry name" value="SIS domain"/>
    <property type="match status" value="1"/>
</dbReference>
<dbReference type="Proteomes" id="UP000199103">
    <property type="component" value="Chromosome I"/>
</dbReference>
<dbReference type="Gene3D" id="3.40.50.10490">
    <property type="entry name" value="Glucose-6-phosphate isomerase like protein, domain 1"/>
    <property type="match status" value="1"/>
</dbReference>
<accession>A0A1H1PX47</accession>
<evidence type="ECO:0000313" key="7">
    <source>
        <dbReference type="EMBL" id="SDS15694.1"/>
    </source>
</evidence>
<gene>
    <name evidence="7" type="ORF">SAMN04489812_1055</name>
</gene>
<sequence length="295" mass="31197">MDSQPQPNSHPRGEPSLIERLGDPTGLRNSERKVAQLVLENPGFVVNGTMAAVSEAAGVSEPTVMRFCTSIGYDGFQSFKLALARALALGIPATISSIQPSDDLDTVSTKVFDHTISSLDRARRFLDHDQVGRAVDAIVAATAINLAGVGASALIAQDAEQKAPLFGVPCTAPPDPHQQFMAAATAGPGIVTLVVSNTGRTQSMIQIAETAHGRGSTVIGISGEEDAPLLAECDIPLVVRTIEDTDMFTPTVSRLAGLVVIDILATMVTLRRGSEHLGRLSEMKRELADYRGRFG</sequence>
<dbReference type="SUPFAM" id="SSF46689">
    <property type="entry name" value="Homeodomain-like"/>
    <property type="match status" value="1"/>
</dbReference>
<dbReference type="CDD" id="cd05013">
    <property type="entry name" value="SIS_RpiR"/>
    <property type="match status" value="1"/>
</dbReference>
<dbReference type="PROSITE" id="PS51071">
    <property type="entry name" value="HTH_RPIR"/>
    <property type="match status" value="1"/>
</dbReference>
<dbReference type="PANTHER" id="PTHR30514">
    <property type="entry name" value="GLUCOKINASE"/>
    <property type="match status" value="1"/>
</dbReference>
<evidence type="ECO:0000256" key="1">
    <source>
        <dbReference type="ARBA" id="ARBA00023015"/>
    </source>
</evidence>
<dbReference type="Pfam" id="PF01380">
    <property type="entry name" value="SIS"/>
    <property type="match status" value="1"/>
</dbReference>
<dbReference type="InterPro" id="IPR036388">
    <property type="entry name" value="WH-like_DNA-bd_sf"/>
</dbReference>
<dbReference type="STRING" id="630515.SAMN04489812_1055"/>
<dbReference type="GO" id="GO:1901135">
    <property type="term" value="P:carbohydrate derivative metabolic process"/>
    <property type="evidence" value="ECO:0007669"/>
    <property type="project" value="InterPro"/>
</dbReference>
<dbReference type="Gene3D" id="1.10.10.10">
    <property type="entry name" value="Winged helix-like DNA-binding domain superfamily/Winged helix DNA-binding domain"/>
    <property type="match status" value="1"/>
</dbReference>
<feature type="domain" description="HTH rpiR-type" evidence="5">
    <location>
        <begin position="14"/>
        <end position="90"/>
    </location>
</feature>
<dbReference type="InterPro" id="IPR047640">
    <property type="entry name" value="RpiR-like"/>
</dbReference>
<dbReference type="InterPro" id="IPR046348">
    <property type="entry name" value="SIS_dom_sf"/>
</dbReference>
<feature type="region of interest" description="Disordered" evidence="4">
    <location>
        <begin position="1"/>
        <end position="25"/>
    </location>
</feature>
<dbReference type="InterPro" id="IPR035472">
    <property type="entry name" value="RpiR-like_SIS"/>
</dbReference>
<organism evidence="7 8">
    <name type="scientific">Microlunatus soli</name>
    <dbReference type="NCBI Taxonomy" id="630515"/>
    <lineage>
        <taxon>Bacteria</taxon>
        <taxon>Bacillati</taxon>
        <taxon>Actinomycetota</taxon>
        <taxon>Actinomycetes</taxon>
        <taxon>Propionibacteriales</taxon>
        <taxon>Propionibacteriaceae</taxon>
        <taxon>Microlunatus</taxon>
    </lineage>
</organism>
<proteinExistence type="predicted"/>
<dbReference type="InterPro" id="IPR000281">
    <property type="entry name" value="HTH_RpiR"/>
</dbReference>
<keyword evidence="2 7" id="KW-0238">DNA-binding</keyword>
<dbReference type="RefSeq" id="WP_091520977.1">
    <property type="nucleotide sequence ID" value="NZ_LT629772.1"/>
</dbReference>
<feature type="domain" description="SIS" evidence="6">
    <location>
        <begin position="134"/>
        <end position="274"/>
    </location>
</feature>
<keyword evidence="1" id="KW-0805">Transcription regulation</keyword>
<dbReference type="GO" id="GO:0003700">
    <property type="term" value="F:DNA-binding transcription factor activity"/>
    <property type="evidence" value="ECO:0007669"/>
    <property type="project" value="InterPro"/>
</dbReference>
<evidence type="ECO:0000313" key="8">
    <source>
        <dbReference type="Proteomes" id="UP000199103"/>
    </source>
</evidence>
<keyword evidence="3" id="KW-0804">Transcription</keyword>
<evidence type="ECO:0000256" key="3">
    <source>
        <dbReference type="ARBA" id="ARBA00023163"/>
    </source>
</evidence>
<protein>
    <submittedName>
        <fullName evidence="7">DNA-binding transcriptional regulator, MurR/RpiR family, contains HTH and SIS domains</fullName>
    </submittedName>
</protein>
<dbReference type="InterPro" id="IPR001347">
    <property type="entry name" value="SIS_dom"/>
</dbReference>
<dbReference type="GO" id="GO:0097367">
    <property type="term" value="F:carbohydrate derivative binding"/>
    <property type="evidence" value="ECO:0007669"/>
    <property type="project" value="InterPro"/>
</dbReference>
<dbReference type="InterPro" id="IPR009057">
    <property type="entry name" value="Homeodomain-like_sf"/>
</dbReference>
<dbReference type="Pfam" id="PF01418">
    <property type="entry name" value="HTH_6"/>
    <property type="match status" value="1"/>
</dbReference>
<dbReference type="PROSITE" id="PS51464">
    <property type="entry name" value="SIS"/>
    <property type="match status" value="1"/>
</dbReference>